<dbReference type="InParanoid" id="A0A409WA21"/>
<feature type="region of interest" description="Disordered" evidence="1">
    <location>
        <begin position="137"/>
        <end position="157"/>
    </location>
</feature>
<name>A0A409WA21_9AGAR</name>
<feature type="compositionally biased region" description="Low complexity" evidence="1">
    <location>
        <begin position="380"/>
        <end position="391"/>
    </location>
</feature>
<evidence type="ECO:0000313" key="3">
    <source>
        <dbReference type="Proteomes" id="UP000284706"/>
    </source>
</evidence>
<feature type="compositionally biased region" description="Basic and acidic residues" evidence="1">
    <location>
        <begin position="137"/>
        <end position="151"/>
    </location>
</feature>
<feature type="region of interest" description="Disordered" evidence="1">
    <location>
        <begin position="349"/>
        <end position="404"/>
    </location>
</feature>
<evidence type="ECO:0000313" key="2">
    <source>
        <dbReference type="EMBL" id="PPQ75366.1"/>
    </source>
</evidence>
<evidence type="ECO:0000256" key="1">
    <source>
        <dbReference type="SAM" id="MobiDB-lite"/>
    </source>
</evidence>
<proteinExistence type="predicted"/>
<feature type="region of interest" description="Disordered" evidence="1">
    <location>
        <begin position="428"/>
        <end position="480"/>
    </location>
</feature>
<sequence length="497" mass="55465">MDADSQLLRDVNRITHLSKLVQQFLRLKSVIQRNQHELCSNTQYQEYFKLAMETLRVSREFMTYNIAMYGGRPLPEGHVQIARDSNDFANDICCITNIIEYATTLRLASVDRQADSDEMKKYLSKLARYQKIISEEKRSYQDHEQQVDWDPRTNFAPETLSPEEALNEQKALLGSYRSQSRNGSHQESAQTQSNTFQGPSAVTPNRMSSFANARGVNITGGEYLTIGGHHYPTGYNGPIEPPRQATGQRNLDMEAFSGMSNSTISEGRFVVTAGNYHDGGRPANNNGQHIRSWSEINQNMGQNANGTGGFAQNFKPIQSHNGNGHIWPQHSYSSEGTIHDDMRSIASVPPAYPQPHPNSNRIDNVYPPTNNTVEPERTSHASSAPATPAPAQQVEQRTEVRTSVGEEHIVTARLGGLNLSYQHASSSNVGFNRSERQEEPSSSNRLADPLVSPPPVAPNNPATNEREDAEDFNKKKKKSGFGWLRRLGSRRVKKDGI</sequence>
<gene>
    <name evidence="2" type="ORF">CVT26_015503</name>
</gene>
<dbReference type="Proteomes" id="UP000284706">
    <property type="component" value="Unassembled WGS sequence"/>
</dbReference>
<protein>
    <submittedName>
        <fullName evidence="2">Uncharacterized protein</fullName>
    </submittedName>
</protein>
<organism evidence="2 3">
    <name type="scientific">Gymnopilus dilepis</name>
    <dbReference type="NCBI Taxonomy" id="231916"/>
    <lineage>
        <taxon>Eukaryota</taxon>
        <taxon>Fungi</taxon>
        <taxon>Dikarya</taxon>
        <taxon>Basidiomycota</taxon>
        <taxon>Agaricomycotina</taxon>
        <taxon>Agaricomycetes</taxon>
        <taxon>Agaricomycetidae</taxon>
        <taxon>Agaricales</taxon>
        <taxon>Agaricineae</taxon>
        <taxon>Hymenogastraceae</taxon>
        <taxon>Gymnopilus</taxon>
    </lineage>
</organism>
<reference evidence="2 3" key="1">
    <citation type="journal article" date="2018" name="Evol. Lett.">
        <title>Horizontal gene cluster transfer increased hallucinogenic mushroom diversity.</title>
        <authorList>
            <person name="Reynolds H.T."/>
            <person name="Vijayakumar V."/>
            <person name="Gluck-Thaler E."/>
            <person name="Korotkin H.B."/>
            <person name="Matheny P.B."/>
            <person name="Slot J.C."/>
        </authorList>
    </citation>
    <scope>NUCLEOTIDE SEQUENCE [LARGE SCALE GENOMIC DNA]</scope>
    <source>
        <strain evidence="2 3">SRW20</strain>
    </source>
</reference>
<dbReference type="EMBL" id="NHYE01005266">
    <property type="protein sequence ID" value="PPQ75366.1"/>
    <property type="molecule type" value="Genomic_DNA"/>
</dbReference>
<feature type="compositionally biased region" description="Polar residues" evidence="1">
    <location>
        <begin position="357"/>
        <end position="373"/>
    </location>
</feature>
<comment type="caution">
    <text evidence="2">The sequence shown here is derived from an EMBL/GenBank/DDBJ whole genome shotgun (WGS) entry which is preliminary data.</text>
</comment>
<accession>A0A409WA21</accession>
<feature type="region of interest" description="Disordered" evidence="1">
    <location>
        <begin position="177"/>
        <end position="207"/>
    </location>
</feature>
<dbReference type="AlphaFoldDB" id="A0A409WA21"/>
<keyword evidence="3" id="KW-1185">Reference proteome</keyword>